<sequence>MMGGGDVRDALASRPSRERLVARLAGAFRNIALADLDHERIVRNAKLAAILCNEPGFGSAFCAQAVVDRRRAHCSRKGLRREQQEREAIGSARDGDAQPPRRAVGQRADAVLEPEP</sequence>
<dbReference type="Proteomes" id="UP000603317">
    <property type="component" value="Unassembled WGS sequence"/>
</dbReference>
<evidence type="ECO:0000256" key="1">
    <source>
        <dbReference type="SAM" id="MobiDB-lite"/>
    </source>
</evidence>
<name>A0ABQ1FFF1_9SPHN</name>
<evidence type="ECO:0000313" key="3">
    <source>
        <dbReference type="Proteomes" id="UP000603317"/>
    </source>
</evidence>
<reference evidence="3" key="1">
    <citation type="journal article" date="2019" name="Int. J. Syst. Evol. Microbiol.">
        <title>The Global Catalogue of Microorganisms (GCM) 10K type strain sequencing project: providing services to taxonomists for standard genome sequencing and annotation.</title>
        <authorList>
            <consortium name="The Broad Institute Genomics Platform"/>
            <consortium name="The Broad Institute Genome Sequencing Center for Infectious Disease"/>
            <person name="Wu L."/>
            <person name="Ma J."/>
        </authorList>
    </citation>
    <scope>NUCLEOTIDE SEQUENCE [LARGE SCALE GENOMIC DNA]</scope>
    <source>
        <strain evidence="3">CGMCC 1.15297</strain>
    </source>
</reference>
<organism evidence="2 3">
    <name type="scientific">Blastomonas marina</name>
    <dbReference type="NCBI Taxonomy" id="1867408"/>
    <lineage>
        <taxon>Bacteria</taxon>
        <taxon>Pseudomonadati</taxon>
        <taxon>Pseudomonadota</taxon>
        <taxon>Alphaproteobacteria</taxon>
        <taxon>Sphingomonadales</taxon>
        <taxon>Sphingomonadaceae</taxon>
        <taxon>Blastomonas</taxon>
    </lineage>
</organism>
<comment type="caution">
    <text evidence="2">The sequence shown here is derived from an EMBL/GenBank/DDBJ whole genome shotgun (WGS) entry which is preliminary data.</text>
</comment>
<feature type="region of interest" description="Disordered" evidence="1">
    <location>
        <begin position="74"/>
        <end position="116"/>
    </location>
</feature>
<evidence type="ECO:0000313" key="2">
    <source>
        <dbReference type="EMBL" id="GGA09896.1"/>
    </source>
</evidence>
<protein>
    <submittedName>
        <fullName evidence="2">Uncharacterized protein</fullName>
    </submittedName>
</protein>
<accession>A0ABQ1FFF1</accession>
<feature type="compositionally biased region" description="Basic and acidic residues" evidence="1">
    <location>
        <begin position="80"/>
        <end position="96"/>
    </location>
</feature>
<proteinExistence type="predicted"/>
<dbReference type="EMBL" id="BMID01000001">
    <property type="protein sequence ID" value="GGA09896.1"/>
    <property type="molecule type" value="Genomic_DNA"/>
</dbReference>
<gene>
    <name evidence="2" type="ORF">GCM10010923_20430</name>
</gene>
<keyword evidence="3" id="KW-1185">Reference proteome</keyword>